<dbReference type="Pfam" id="PF00707">
    <property type="entry name" value="IF3_C"/>
    <property type="match status" value="1"/>
</dbReference>
<dbReference type="InterPro" id="IPR001288">
    <property type="entry name" value="Translation_initiation_fac_3"/>
</dbReference>
<dbReference type="GO" id="GO:0016020">
    <property type="term" value="C:membrane"/>
    <property type="evidence" value="ECO:0007669"/>
    <property type="project" value="TreeGrafter"/>
</dbReference>
<reference evidence="8" key="1">
    <citation type="journal article" date="2009" name="Environ. Microbiol.">
        <title>Dynamics of genome evolution in facultative symbionts of aphids.</title>
        <authorList>
            <person name="Degnan P.H."/>
            <person name="Leonardo T.E."/>
            <person name="Cass B.N."/>
            <person name="Hurwitz B."/>
            <person name="Stern D."/>
            <person name="Gibbs R.A."/>
            <person name="Richards S."/>
            <person name="Moran N.A."/>
        </authorList>
    </citation>
    <scope>NUCLEOTIDE SEQUENCE [LARGE SCALE GENOMIC DNA]</scope>
    <source>
        <strain evidence="8">LSR1</strain>
    </source>
</reference>
<gene>
    <name evidence="4 8" type="primary">infC</name>
    <name evidence="8" type="ORF">REG_1627</name>
</gene>
<evidence type="ECO:0000313" key="9">
    <source>
        <dbReference type="Proteomes" id="UP000005726"/>
    </source>
</evidence>
<dbReference type="SUPFAM" id="SSF54364">
    <property type="entry name" value="Translation initiation factor IF3, N-terminal domain"/>
    <property type="match status" value="1"/>
</dbReference>
<comment type="function">
    <text evidence="4">IF-3 binds to the 30S ribosomal subunit and shifts the equilibrium between 70S ribosomes and their 50S and 30S subunits in favor of the free subunits, thus enhancing the availability of 30S subunits on which protein synthesis initiation begins.</text>
</comment>
<accession>E0WUU5</accession>
<dbReference type="GO" id="GO:0043022">
    <property type="term" value="F:ribosome binding"/>
    <property type="evidence" value="ECO:0007669"/>
    <property type="project" value="UniProtKB-ARBA"/>
</dbReference>
<organism evidence="8 9">
    <name type="scientific">Candidatus Regiella insecticola LSR1</name>
    <dbReference type="NCBI Taxonomy" id="663321"/>
    <lineage>
        <taxon>Bacteria</taxon>
        <taxon>Pseudomonadati</taxon>
        <taxon>Pseudomonadota</taxon>
        <taxon>Gammaproteobacteria</taxon>
        <taxon>Enterobacterales</taxon>
        <taxon>Enterobacteriaceae</taxon>
        <taxon>aphid secondary symbionts</taxon>
        <taxon>Candidatus Regiella</taxon>
    </lineage>
</organism>
<sequence>MSTKGGKRVQPVRLNRINREITVKEVRLTGVDGEQIGVVTLNEALEKAEEAGVDLVEISPNAEPPVCRIMDYGKFLYVKSKTAQEQKKKQKVVHIKEIKFRPGTDESDYKVKLRNLIRFLEDGDKTKITLRFRGREMAHQQIGIDVLNRLKEDLSEWAVVESFPSRVEGRQMVMVLAPKKKQ</sequence>
<protein>
    <recommendedName>
        <fullName evidence="4 5">Translation initiation factor IF-3</fullName>
    </recommendedName>
</protein>
<dbReference type="GO" id="GO:0003743">
    <property type="term" value="F:translation initiation factor activity"/>
    <property type="evidence" value="ECO:0007669"/>
    <property type="project" value="UniProtKB-UniRule"/>
</dbReference>
<dbReference type="Gene3D" id="3.30.110.10">
    <property type="entry name" value="Translation initiation factor 3 (IF-3), C-terminal domain"/>
    <property type="match status" value="1"/>
</dbReference>
<evidence type="ECO:0000256" key="5">
    <source>
        <dbReference type="NCBIfam" id="TIGR00168"/>
    </source>
</evidence>
<dbReference type="Proteomes" id="UP000005726">
    <property type="component" value="Unassembled WGS sequence"/>
</dbReference>
<evidence type="ECO:0000313" key="8">
    <source>
        <dbReference type="EMBL" id="EFL91217.1"/>
    </source>
</evidence>
<comment type="subcellular location">
    <subcellularLocation>
        <location evidence="4">Cytoplasm</location>
    </subcellularLocation>
</comment>
<dbReference type="HOGENOM" id="CLU_054919_3_2_6"/>
<dbReference type="InterPro" id="IPR036787">
    <property type="entry name" value="T_IF-3_N_sf"/>
</dbReference>
<dbReference type="Pfam" id="PF05198">
    <property type="entry name" value="IF3_N"/>
    <property type="match status" value="1"/>
</dbReference>
<feature type="domain" description="Translation initiation factor 3 N-terminal" evidence="7">
    <location>
        <begin position="17"/>
        <end position="86"/>
    </location>
</feature>
<dbReference type="HAMAP" id="MF_00080">
    <property type="entry name" value="IF_3"/>
    <property type="match status" value="1"/>
</dbReference>
<evidence type="ECO:0000256" key="3">
    <source>
        <dbReference type="ARBA" id="ARBA00022917"/>
    </source>
</evidence>
<keyword evidence="3 4" id="KW-0648">Protein biosynthesis</keyword>
<dbReference type="GO" id="GO:0032790">
    <property type="term" value="P:ribosome disassembly"/>
    <property type="evidence" value="ECO:0007669"/>
    <property type="project" value="TreeGrafter"/>
</dbReference>
<evidence type="ECO:0000256" key="2">
    <source>
        <dbReference type="ARBA" id="ARBA00022540"/>
    </source>
</evidence>
<dbReference type="AlphaFoldDB" id="E0WUU5"/>
<proteinExistence type="inferred from homology"/>
<dbReference type="STRING" id="663321.REG_1627"/>
<comment type="subunit">
    <text evidence="4">Monomer.</text>
</comment>
<dbReference type="PANTHER" id="PTHR10938:SF0">
    <property type="entry name" value="TRANSLATION INITIATION FACTOR IF-3, MITOCHONDRIAL"/>
    <property type="match status" value="1"/>
</dbReference>
<evidence type="ECO:0000259" key="7">
    <source>
        <dbReference type="Pfam" id="PF05198"/>
    </source>
</evidence>
<evidence type="ECO:0000256" key="4">
    <source>
        <dbReference type="HAMAP-Rule" id="MF_00080"/>
    </source>
</evidence>
<feature type="domain" description="Translation initiation factor 3 C-terminal" evidence="6">
    <location>
        <begin position="93"/>
        <end position="179"/>
    </location>
</feature>
<dbReference type="SUPFAM" id="SSF55200">
    <property type="entry name" value="Translation initiation factor IF3, C-terminal domain"/>
    <property type="match status" value="1"/>
</dbReference>
<dbReference type="FunFam" id="3.10.20.80:FF:000001">
    <property type="entry name" value="Translation initiation factor IF-3"/>
    <property type="match status" value="1"/>
</dbReference>
<dbReference type="InterPro" id="IPR019814">
    <property type="entry name" value="Translation_initiation_fac_3_N"/>
</dbReference>
<dbReference type="FunFam" id="3.30.110.10:FF:000001">
    <property type="entry name" value="Translation initiation factor IF-3"/>
    <property type="match status" value="1"/>
</dbReference>
<name>E0WUU5_9ENTR</name>
<dbReference type="Gene3D" id="3.10.20.80">
    <property type="entry name" value="Translation initiation factor 3 (IF-3), N-terminal domain"/>
    <property type="match status" value="1"/>
</dbReference>
<dbReference type="InterPro" id="IPR036788">
    <property type="entry name" value="T_IF-3_C_sf"/>
</dbReference>
<dbReference type="EMBL" id="GL379710">
    <property type="protein sequence ID" value="EFL91217.1"/>
    <property type="molecule type" value="Genomic_DNA"/>
</dbReference>
<dbReference type="PANTHER" id="PTHR10938">
    <property type="entry name" value="TRANSLATION INITIATION FACTOR IF-3"/>
    <property type="match status" value="1"/>
</dbReference>
<evidence type="ECO:0000256" key="1">
    <source>
        <dbReference type="ARBA" id="ARBA00005439"/>
    </source>
</evidence>
<keyword evidence="9" id="KW-1185">Reference proteome</keyword>
<comment type="similarity">
    <text evidence="1 4">Belongs to the IF-3 family.</text>
</comment>
<dbReference type="eggNOG" id="COG0290">
    <property type="taxonomic scope" value="Bacteria"/>
</dbReference>
<evidence type="ECO:0000259" key="6">
    <source>
        <dbReference type="Pfam" id="PF00707"/>
    </source>
</evidence>
<dbReference type="RefSeq" id="WP_006705485.1">
    <property type="nucleotide sequence ID" value="NZ_CAWLGB010000122.1"/>
</dbReference>
<keyword evidence="2 4" id="KW-0396">Initiation factor</keyword>
<dbReference type="GO" id="GO:0005829">
    <property type="term" value="C:cytosol"/>
    <property type="evidence" value="ECO:0007669"/>
    <property type="project" value="TreeGrafter"/>
</dbReference>
<keyword evidence="4" id="KW-0963">Cytoplasm</keyword>
<dbReference type="InterPro" id="IPR019815">
    <property type="entry name" value="Translation_initiation_fac_3_C"/>
</dbReference>
<dbReference type="NCBIfam" id="TIGR00168">
    <property type="entry name" value="infC"/>
    <property type="match status" value="1"/>
</dbReference>